<keyword evidence="4" id="KW-1185">Reference proteome</keyword>
<dbReference type="PROSITE" id="PS50835">
    <property type="entry name" value="IG_LIKE"/>
    <property type="match status" value="1"/>
</dbReference>
<protein>
    <recommendedName>
        <fullName evidence="2">Ig-like domain-containing protein</fullName>
    </recommendedName>
</protein>
<dbReference type="SUPFAM" id="SSF48726">
    <property type="entry name" value="Immunoglobulin"/>
    <property type="match status" value="1"/>
</dbReference>
<feature type="transmembrane region" description="Helical" evidence="1">
    <location>
        <begin position="118"/>
        <end position="139"/>
    </location>
</feature>
<dbReference type="Gene3D" id="2.60.40.10">
    <property type="entry name" value="Immunoglobulins"/>
    <property type="match status" value="1"/>
</dbReference>
<proteinExistence type="predicted"/>
<keyword evidence="1" id="KW-1133">Transmembrane helix</keyword>
<reference evidence="3 4" key="1">
    <citation type="submission" date="2021-06" db="EMBL/GenBank/DDBJ databases">
        <authorList>
            <person name="Palmer J.M."/>
        </authorList>
    </citation>
    <scope>NUCLEOTIDE SEQUENCE [LARGE SCALE GENOMIC DNA]</scope>
    <source>
        <strain evidence="3 4">CL_MEX2019</strain>
        <tissue evidence="3">Muscle</tissue>
    </source>
</reference>
<gene>
    <name evidence="3" type="ORF">CHARACLAT_006689</name>
</gene>
<dbReference type="Proteomes" id="UP001352852">
    <property type="component" value="Unassembled WGS sequence"/>
</dbReference>
<keyword evidence="1" id="KW-0472">Membrane</keyword>
<dbReference type="SMART" id="SM00409">
    <property type="entry name" value="IG"/>
    <property type="match status" value="1"/>
</dbReference>
<evidence type="ECO:0000313" key="4">
    <source>
        <dbReference type="Proteomes" id="UP001352852"/>
    </source>
</evidence>
<dbReference type="InterPro" id="IPR003599">
    <property type="entry name" value="Ig_sub"/>
</dbReference>
<name>A0ABU7CL14_9TELE</name>
<organism evidence="3 4">
    <name type="scientific">Characodon lateralis</name>
    <dbReference type="NCBI Taxonomy" id="208331"/>
    <lineage>
        <taxon>Eukaryota</taxon>
        <taxon>Metazoa</taxon>
        <taxon>Chordata</taxon>
        <taxon>Craniata</taxon>
        <taxon>Vertebrata</taxon>
        <taxon>Euteleostomi</taxon>
        <taxon>Actinopterygii</taxon>
        <taxon>Neopterygii</taxon>
        <taxon>Teleostei</taxon>
        <taxon>Neoteleostei</taxon>
        <taxon>Acanthomorphata</taxon>
        <taxon>Ovalentaria</taxon>
        <taxon>Atherinomorphae</taxon>
        <taxon>Cyprinodontiformes</taxon>
        <taxon>Goodeidae</taxon>
        <taxon>Characodon</taxon>
    </lineage>
</organism>
<sequence length="255" mass="27621">MMETSFPRLVSGLTVSPSRSQLFEGDSVSLSCEEDNISAGWTVRRNTTKGTRTQCGKGWGKPAGSTCNISYLYPSDTGVYWCESGEGAASSSIQLTVSEAPPTSSPQSPAPRASSSSALLYVLLPLAFLCVVVASVLLVRRRCNQSKGNKEQPGEDSLTFSGLVISGQQQNKESTSESNPATIYSTVRRQHTSCGEIFVDRMHDKTNTTESDPAAIYSDVTTEDISYGQIVIRENRNRAVSELQPEPQVVYSSLR</sequence>
<keyword evidence="1" id="KW-0812">Transmembrane</keyword>
<comment type="caution">
    <text evidence="3">The sequence shown here is derived from an EMBL/GenBank/DDBJ whole genome shotgun (WGS) entry which is preliminary data.</text>
</comment>
<evidence type="ECO:0000313" key="3">
    <source>
        <dbReference type="EMBL" id="MED6263657.1"/>
    </source>
</evidence>
<feature type="domain" description="Ig-like" evidence="2">
    <location>
        <begin position="7"/>
        <end position="98"/>
    </location>
</feature>
<dbReference type="InterPro" id="IPR013783">
    <property type="entry name" value="Ig-like_fold"/>
</dbReference>
<dbReference type="InterPro" id="IPR007110">
    <property type="entry name" value="Ig-like_dom"/>
</dbReference>
<dbReference type="InterPro" id="IPR036179">
    <property type="entry name" value="Ig-like_dom_sf"/>
</dbReference>
<dbReference type="EMBL" id="JAHUTJ010000349">
    <property type="protein sequence ID" value="MED6263657.1"/>
    <property type="molecule type" value="Genomic_DNA"/>
</dbReference>
<evidence type="ECO:0000259" key="2">
    <source>
        <dbReference type="PROSITE" id="PS50835"/>
    </source>
</evidence>
<evidence type="ECO:0000256" key="1">
    <source>
        <dbReference type="SAM" id="Phobius"/>
    </source>
</evidence>
<accession>A0ABU7CL14</accession>